<protein>
    <submittedName>
        <fullName evidence="2">Uncharacterized protein</fullName>
    </submittedName>
</protein>
<dbReference type="EMBL" id="BMAW01104236">
    <property type="protein sequence ID" value="GFT13293.1"/>
    <property type="molecule type" value="Genomic_DNA"/>
</dbReference>
<evidence type="ECO:0000313" key="2">
    <source>
        <dbReference type="EMBL" id="GFT13293.1"/>
    </source>
</evidence>
<evidence type="ECO:0000313" key="3">
    <source>
        <dbReference type="Proteomes" id="UP000887013"/>
    </source>
</evidence>
<proteinExistence type="predicted"/>
<dbReference type="OrthoDB" id="2318730at2759"/>
<reference evidence="2" key="1">
    <citation type="submission" date="2020-08" db="EMBL/GenBank/DDBJ databases">
        <title>Multicomponent nature underlies the extraordinary mechanical properties of spider dragline silk.</title>
        <authorList>
            <person name="Kono N."/>
            <person name="Nakamura H."/>
            <person name="Mori M."/>
            <person name="Yoshida Y."/>
            <person name="Ohtoshi R."/>
            <person name="Malay A.D."/>
            <person name="Moran D.A.P."/>
            <person name="Tomita M."/>
            <person name="Numata K."/>
            <person name="Arakawa K."/>
        </authorList>
    </citation>
    <scope>NUCLEOTIDE SEQUENCE</scope>
</reference>
<evidence type="ECO:0000256" key="1">
    <source>
        <dbReference type="SAM" id="MobiDB-lite"/>
    </source>
</evidence>
<sequence length="109" mass="12297">MGLRRTSDKKHARCDLFEMPPPPAEFTPRGDGSFKFGWAEGKSPVRWPQAERRDPLKVLSSDSCRCSLANSGGYSPVRWAPHDACQPRVPRPETVNFSKESRSLRVGQR</sequence>
<dbReference type="AlphaFoldDB" id="A0A8X6TI66"/>
<name>A0A8X6TI66_NEPPI</name>
<feature type="region of interest" description="Disordered" evidence="1">
    <location>
        <begin position="1"/>
        <end position="31"/>
    </location>
</feature>
<keyword evidence="3" id="KW-1185">Reference proteome</keyword>
<gene>
    <name evidence="2" type="ORF">NPIL_521011</name>
</gene>
<comment type="caution">
    <text evidence="2">The sequence shown here is derived from an EMBL/GenBank/DDBJ whole genome shotgun (WGS) entry which is preliminary data.</text>
</comment>
<feature type="region of interest" description="Disordered" evidence="1">
    <location>
        <begin position="84"/>
        <end position="109"/>
    </location>
</feature>
<accession>A0A8X6TI66</accession>
<organism evidence="2 3">
    <name type="scientific">Nephila pilipes</name>
    <name type="common">Giant wood spider</name>
    <name type="synonym">Nephila maculata</name>
    <dbReference type="NCBI Taxonomy" id="299642"/>
    <lineage>
        <taxon>Eukaryota</taxon>
        <taxon>Metazoa</taxon>
        <taxon>Ecdysozoa</taxon>
        <taxon>Arthropoda</taxon>
        <taxon>Chelicerata</taxon>
        <taxon>Arachnida</taxon>
        <taxon>Araneae</taxon>
        <taxon>Araneomorphae</taxon>
        <taxon>Entelegynae</taxon>
        <taxon>Araneoidea</taxon>
        <taxon>Nephilidae</taxon>
        <taxon>Nephila</taxon>
    </lineage>
</organism>
<dbReference type="Proteomes" id="UP000887013">
    <property type="component" value="Unassembled WGS sequence"/>
</dbReference>